<dbReference type="PANTHER" id="PTHR43409">
    <property type="entry name" value="ANAEROBIC MAGNESIUM-PROTOPORPHYRIN IX MONOMETHYL ESTER CYCLASE-RELATED"/>
    <property type="match status" value="1"/>
</dbReference>
<keyword evidence="2" id="KW-0949">S-adenosyl-L-methionine</keyword>
<evidence type="ECO:0000313" key="7">
    <source>
        <dbReference type="EMBL" id="MCJ8499819.1"/>
    </source>
</evidence>
<dbReference type="InterPro" id="IPR034530">
    <property type="entry name" value="HpnP-like"/>
</dbReference>
<accession>A0AA41R0B4</accession>
<keyword evidence="4" id="KW-0408">Iron</keyword>
<dbReference type="Gene3D" id="3.80.30.20">
    <property type="entry name" value="tm_1862 like domain"/>
    <property type="match status" value="1"/>
</dbReference>
<sequence length="499" mass="56801">MMNILLINPAYPNTFWSFKYALKFIGKKAAYPPLGLLTVAAMLPEEFQTRLVDVNVDDLQEDDLAWAHMAFIGGMAIQRTSAISIIDRCRARGLKVVAGGPLFTAEPETFAEVDHLVLDEAERTLPPFLADLKMGTLKRIYRASGFCDLDQTPIPDWRLVRMKKYASMSIQFSRGCPFNCDFCNVTTLFGHRVRMKTPRQVLAELDSLYGAGWRGSIFFVDDNFIGNRGYLKSQLLPALIEWRKNKKGCVFFTEASINLADDPVLLDLMVRAGFDLVFIGIESPDEHSLAECKKNQNKDRDLLQSVRKIQQAGLQVSGGFIVGFDCDTPSIFQRQIDFIQQSGIVTAMVGMLQAPPGTRLFERLRQENRVLGPMTGDNVDATTNIVPAMGFDTLIEGYRSIMAHIYSPRHYYKRVRTLLREFGSPHARTPLDLQRCLAFFRTCLRLGILGKERLQYWYLLFWTLIRKPRQLPLAITLSIYGHHFRRICEMNVFDIGGRQ</sequence>
<organism evidence="7 8">
    <name type="scientific">Desulfatitalea alkaliphila</name>
    <dbReference type="NCBI Taxonomy" id="2929485"/>
    <lineage>
        <taxon>Bacteria</taxon>
        <taxon>Pseudomonadati</taxon>
        <taxon>Thermodesulfobacteriota</taxon>
        <taxon>Desulfobacteria</taxon>
        <taxon>Desulfobacterales</taxon>
        <taxon>Desulfosarcinaceae</taxon>
        <taxon>Desulfatitalea</taxon>
    </lineage>
</organism>
<dbReference type="Pfam" id="PF13282">
    <property type="entry name" value="DUF4070"/>
    <property type="match status" value="1"/>
</dbReference>
<dbReference type="RefSeq" id="WP_246903344.1">
    <property type="nucleotide sequence ID" value="NZ_JALJRB010000003.1"/>
</dbReference>
<dbReference type="SFLD" id="SFLDF00303">
    <property type="entry name" value="hopanoid_C2-methyltransferase"/>
    <property type="match status" value="1"/>
</dbReference>
<keyword evidence="5" id="KW-0411">Iron-sulfur</keyword>
<dbReference type="EMBL" id="JALJRB010000003">
    <property type="protein sequence ID" value="MCJ8499819.1"/>
    <property type="molecule type" value="Genomic_DNA"/>
</dbReference>
<dbReference type="GO" id="GO:0051536">
    <property type="term" value="F:iron-sulfur cluster binding"/>
    <property type="evidence" value="ECO:0007669"/>
    <property type="project" value="UniProtKB-KW"/>
</dbReference>
<feature type="domain" description="Radical SAM core" evidence="6">
    <location>
        <begin position="160"/>
        <end position="392"/>
    </location>
</feature>
<dbReference type="InterPro" id="IPR007197">
    <property type="entry name" value="rSAM"/>
</dbReference>
<comment type="caution">
    <text evidence="7">The sequence shown here is derived from an EMBL/GenBank/DDBJ whole genome shotgun (WGS) entry which is preliminary data.</text>
</comment>
<dbReference type="GO" id="GO:0003824">
    <property type="term" value="F:catalytic activity"/>
    <property type="evidence" value="ECO:0007669"/>
    <property type="project" value="InterPro"/>
</dbReference>
<dbReference type="GO" id="GO:0005829">
    <property type="term" value="C:cytosol"/>
    <property type="evidence" value="ECO:0007669"/>
    <property type="project" value="TreeGrafter"/>
</dbReference>
<dbReference type="Proteomes" id="UP001165427">
    <property type="component" value="Unassembled WGS sequence"/>
</dbReference>
<dbReference type="SUPFAM" id="SSF102114">
    <property type="entry name" value="Radical SAM enzymes"/>
    <property type="match status" value="1"/>
</dbReference>
<dbReference type="SFLD" id="SFLDG01123">
    <property type="entry name" value="methyltransferase_(Class_B)"/>
    <property type="match status" value="1"/>
</dbReference>
<proteinExistence type="predicted"/>
<dbReference type="InterPro" id="IPR058240">
    <property type="entry name" value="rSAM_sf"/>
</dbReference>
<comment type="cofactor">
    <cofactor evidence="1">
        <name>[4Fe-4S] cluster</name>
        <dbReference type="ChEBI" id="CHEBI:49883"/>
    </cofactor>
</comment>
<keyword evidence="8" id="KW-1185">Reference proteome</keyword>
<dbReference type="SFLD" id="SFLDS00029">
    <property type="entry name" value="Radical_SAM"/>
    <property type="match status" value="1"/>
</dbReference>
<dbReference type="SFLD" id="SFLDG01082">
    <property type="entry name" value="B12-binding_domain_containing"/>
    <property type="match status" value="1"/>
</dbReference>
<dbReference type="Pfam" id="PF04055">
    <property type="entry name" value="Radical_SAM"/>
    <property type="match status" value="1"/>
</dbReference>
<evidence type="ECO:0000256" key="2">
    <source>
        <dbReference type="ARBA" id="ARBA00022691"/>
    </source>
</evidence>
<keyword evidence="3" id="KW-0479">Metal-binding</keyword>
<protein>
    <submittedName>
        <fullName evidence="7">B12-binding domain-containing radical SAM protein</fullName>
    </submittedName>
</protein>
<dbReference type="CDD" id="cd01335">
    <property type="entry name" value="Radical_SAM"/>
    <property type="match status" value="1"/>
</dbReference>
<dbReference type="InterPro" id="IPR025274">
    <property type="entry name" value="DUF4070"/>
</dbReference>
<dbReference type="InterPro" id="IPR051198">
    <property type="entry name" value="BchE-like"/>
</dbReference>
<dbReference type="SMART" id="SM00729">
    <property type="entry name" value="Elp3"/>
    <property type="match status" value="1"/>
</dbReference>
<evidence type="ECO:0000256" key="1">
    <source>
        <dbReference type="ARBA" id="ARBA00001966"/>
    </source>
</evidence>
<dbReference type="PROSITE" id="PS51918">
    <property type="entry name" value="RADICAL_SAM"/>
    <property type="match status" value="1"/>
</dbReference>
<evidence type="ECO:0000256" key="5">
    <source>
        <dbReference type="ARBA" id="ARBA00023014"/>
    </source>
</evidence>
<evidence type="ECO:0000313" key="8">
    <source>
        <dbReference type="Proteomes" id="UP001165427"/>
    </source>
</evidence>
<dbReference type="PANTHER" id="PTHR43409:SF3">
    <property type="entry name" value="HYPOTHETICAL METHYLTRANSFERASE"/>
    <property type="match status" value="1"/>
</dbReference>
<dbReference type="GO" id="GO:0046872">
    <property type="term" value="F:metal ion binding"/>
    <property type="evidence" value="ECO:0007669"/>
    <property type="project" value="UniProtKB-KW"/>
</dbReference>
<dbReference type="AlphaFoldDB" id="A0AA41R0B4"/>
<dbReference type="Gene3D" id="3.40.50.280">
    <property type="entry name" value="Cobalamin-binding domain"/>
    <property type="match status" value="1"/>
</dbReference>
<name>A0AA41R0B4_9BACT</name>
<dbReference type="InterPro" id="IPR023404">
    <property type="entry name" value="rSAM_horseshoe"/>
</dbReference>
<evidence type="ECO:0000256" key="4">
    <source>
        <dbReference type="ARBA" id="ARBA00023004"/>
    </source>
</evidence>
<reference evidence="7" key="1">
    <citation type="submission" date="2022-04" db="EMBL/GenBank/DDBJ databases">
        <title>Desulfatitalea alkaliphila sp. nov., a novel anaerobic sulfate-reducing bacterium isolated from terrestrial mud volcano, Taman Peninsula, Russia.</title>
        <authorList>
            <person name="Khomyakova M.A."/>
            <person name="Merkel A.Y."/>
            <person name="Slobodkin A.I."/>
        </authorList>
    </citation>
    <scope>NUCLEOTIDE SEQUENCE</scope>
    <source>
        <strain evidence="7">M08but</strain>
    </source>
</reference>
<evidence type="ECO:0000256" key="3">
    <source>
        <dbReference type="ARBA" id="ARBA00022723"/>
    </source>
</evidence>
<dbReference type="InterPro" id="IPR006638">
    <property type="entry name" value="Elp3/MiaA/NifB-like_rSAM"/>
</dbReference>
<gene>
    <name evidence="7" type="ORF">MRX98_04475</name>
</gene>
<evidence type="ECO:0000259" key="6">
    <source>
        <dbReference type="PROSITE" id="PS51918"/>
    </source>
</evidence>
<dbReference type="InterPro" id="IPR034466">
    <property type="entry name" value="Methyltransferase_Class_B"/>
</dbReference>